<dbReference type="EMBL" id="PKSL01000064">
    <property type="protein sequence ID" value="POW08405.1"/>
    <property type="molecule type" value="Genomic_DNA"/>
</dbReference>
<evidence type="ECO:0000256" key="1">
    <source>
        <dbReference type="SAM" id="MobiDB-lite"/>
    </source>
</evidence>
<gene>
    <name evidence="2" type="ORF">PSTT_07498</name>
</gene>
<dbReference type="VEuPathDB" id="FungiDB:PSHT_09674"/>
<dbReference type="Proteomes" id="UP000239156">
    <property type="component" value="Unassembled WGS sequence"/>
</dbReference>
<proteinExistence type="predicted"/>
<protein>
    <submittedName>
        <fullName evidence="2">Uncharacterized protein</fullName>
    </submittedName>
</protein>
<organism evidence="2 3">
    <name type="scientific">Puccinia striiformis</name>
    <dbReference type="NCBI Taxonomy" id="27350"/>
    <lineage>
        <taxon>Eukaryota</taxon>
        <taxon>Fungi</taxon>
        <taxon>Dikarya</taxon>
        <taxon>Basidiomycota</taxon>
        <taxon>Pucciniomycotina</taxon>
        <taxon>Pucciniomycetes</taxon>
        <taxon>Pucciniales</taxon>
        <taxon>Pucciniaceae</taxon>
        <taxon>Puccinia</taxon>
    </lineage>
</organism>
<accession>A0A2S4VG08</accession>
<comment type="caution">
    <text evidence="2">The sequence shown here is derived from an EMBL/GenBank/DDBJ whole genome shotgun (WGS) entry which is preliminary data.</text>
</comment>
<sequence length="269" mass="29836">MPLILNQPEQQQQHHQPQQLIHHQHQQPTKKSKSIPAASSSKLLLTSKPTTIHTDFTFIPLNEPNSVMEQPPSPNRHPTYLLNHFPHRPHQYLPDSVGAQEGYCLSPIPSSLRALRDSKQQQQPQFLSTRTIKSTTADSSHFLVSSALPSLSATINTSSSSSSSSSSPPFSSTRPEITLDQSLQNTLTLSEQLSSSSTYFPTKKVLPTPPSLSIRVRKIFMDKIGSQQAQSCAQLPRRKKKINTQSNTTTTVVVVVPQDHSNFPPQILL</sequence>
<evidence type="ECO:0000313" key="2">
    <source>
        <dbReference type="EMBL" id="POW08405.1"/>
    </source>
</evidence>
<feature type="compositionally biased region" description="Low complexity" evidence="1">
    <location>
        <begin position="158"/>
        <end position="172"/>
    </location>
</feature>
<feature type="compositionally biased region" description="Low complexity" evidence="1">
    <location>
        <begin position="7"/>
        <end position="21"/>
    </location>
</feature>
<keyword evidence="3" id="KW-1185">Reference proteome</keyword>
<dbReference type="VEuPathDB" id="FungiDB:PSTT_07498"/>
<reference evidence="2" key="1">
    <citation type="submission" date="2017-12" db="EMBL/GenBank/DDBJ databases">
        <title>Gene loss provides genomic basis for host adaptation in cereal stripe rust fungi.</title>
        <authorList>
            <person name="Xia C."/>
        </authorList>
    </citation>
    <scope>NUCLEOTIDE SEQUENCE [LARGE SCALE GENOMIC DNA]</scope>
    <source>
        <strain evidence="2">93-210</strain>
    </source>
</reference>
<name>A0A2S4VG08_9BASI</name>
<dbReference type="AlphaFoldDB" id="A0A2S4VG08"/>
<feature type="compositionally biased region" description="Basic residues" evidence="1">
    <location>
        <begin position="22"/>
        <end position="33"/>
    </location>
</feature>
<feature type="region of interest" description="Disordered" evidence="1">
    <location>
        <begin position="1"/>
        <end position="42"/>
    </location>
</feature>
<feature type="region of interest" description="Disordered" evidence="1">
    <location>
        <begin position="154"/>
        <end position="175"/>
    </location>
</feature>
<evidence type="ECO:0000313" key="3">
    <source>
        <dbReference type="Proteomes" id="UP000239156"/>
    </source>
</evidence>